<evidence type="ECO:0000313" key="3">
    <source>
        <dbReference type="Proteomes" id="UP001313282"/>
    </source>
</evidence>
<feature type="compositionally biased region" description="Polar residues" evidence="1">
    <location>
        <begin position="144"/>
        <end position="157"/>
    </location>
</feature>
<gene>
    <name evidence="2" type="ORF">TWF718_006142</name>
</gene>
<dbReference type="AlphaFoldDB" id="A0AAN8MW50"/>
<dbReference type="Proteomes" id="UP001313282">
    <property type="component" value="Unassembled WGS sequence"/>
</dbReference>
<name>A0AAN8MW50_9PEZI</name>
<evidence type="ECO:0000313" key="2">
    <source>
        <dbReference type="EMBL" id="KAK6348344.1"/>
    </source>
</evidence>
<comment type="caution">
    <text evidence="2">The sequence shown here is derived from an EMBL/GenBank/DDBJ whole genome shotgun (WGS) entry which is preliminary data.</text>
</comment>
<keyword evidence="3" id="KW-1185">Reference proteome</keyword>
<feature type="region of interest" description="Disordered" evidence="1">
    <location>
        <begin position="1"/>
        <end position="62"/>
    </location>
</feature>
<dbReference type="SUPFAM" id="SSF52047">
    <property type="entry name" value="RNI-like"/>
    <property type="match status" value="1"/>
</dbReference>
<evidence type="ECO:0000256" key="1">
    <source>
        <dbReference type="SAM" id="MobiDB-lite"/>
    </source>
</evidence>
<protein>
    <submittedName>
        <fullName evidence="2">Uncharacterized protein</fullName>
    </submittedName>
</protein>
<feature type="region of interest" description="Disordered" evidence="1">
    <location>
        <begin position="135"/>
        <end position="157"/>
    </location>
</feature>
<reference evidence="2 3" key="1">
    <citation type="submission" date="2019-10" db="EMBL/GenBank/DDBJ databases">
        <authorList>
            <person name="Palmer J.M."/>
        </authorList>
    </citation>
    <scope>NUCLEOTIDE SEQUENCE [LARGE SCALE GENOMIC DNA]</scope>
    <source>
        <strain evidence="2 3">TWF718</strain>
    </source>
</reference>
<proteinExistence type="predicted"/>
<accession>A0AAN8MW50</accession>
<dbReference type="EMBL" id="JAVHNR010000003">
    <property type="protein sequence ID" value="KAK6348344.1"/>
    <property type="molecule type" value="Genomic_DNA"/>
</dbReference>
<feature type="compositionally biased region" description="Polar residues" evidence="1">
    <location>
        <begin position="41"/>
        <end position="50"/>
    </location>
</feature>
<organism evidence="2 3">
    <name type="scientific">Orbilia javanica</name>
    <dbReference type="NCBI Taxonomy" id="47235"/>
    <lineage>
        <taxon>Eukaryota</taxon>
        <taxon>Fungi</taxon>
        <taxon>Dikarya</taxon>
        <taxon>Ascomycota</taxon>
        <taxon>Pezizomycotina</taxon>
        <taxon>Orbiliomycetes</taxon>
        <taxon>Orbiliales</taxon>
        <taxon>Orbiliaceae</taxon>
        <taxon>Orbilia</taxon>
    </lineage>
</organism>
<feature type="compositionally biased region" description="Polar residues" evidence="1">
    <location>
        <begin position="1"/>
        <end position="18"/>
    </location>
</feature>
<sequence length="518" mass="57223">MPKSRQPYNYTYKPSYQASSSNSPRPTSGSFASGSRSSTANVASPTSLSTVPDPALERAGPSGSVNELLTHLRLTQQPSQNTRDEHTEGRFNTFAPIPTVHPSLQAILGVDQALPPQPRARGFVVPNSWRTRNGFDPYRRLQDGESTTSSASGFEARGSSTYPNFEVGSAFDLETIAGVDHDPALSLVNLCLRAVARNWIFHRSYDKYYLRDLRPVHKSLLLAHLAAYTISRRQQYVDEAEVLAGSIDKAGFELLFRSPFPADTYDGNDESVAGEIDKTLPMAGMEFVTHLNFAGSIGYSISLRDLNRLFSKKVSTPAPTTEPTGKASEKQKQVVILDSWEDFIDHEEEAASLNLLGPDLRIRHFPNLTHLSLAYPKTSAVSFSDLLKLTKDSIPTITHLSLAGWPTPTSGASALTLETRVSTNIRHLSQSLICLRYLDVSDCDSDMYKGLEGADWAECWKKVDYVIARQGHALSAKGERVLSKRNQAIMDTENVVKALRRACKGEMCKFVYSQKVEI</sequence>
<feature type="compositionally biased region" description="Low complexity" evidence="1">
    <location>
        <begin position="19"/>
        <end position="40"/>
    </location>
</feature>